<reference evidence="3" key="1">
    <citation type="journal article" date="2019" name="Int. J. Syst. Evol. Microbiol.">
        <title>The Global Catalogue of Microorganisms (GCM) 10K type strain sequencing project: providing services to taxonomists for standard genome sequencing and annotation.</title>
        <authorList>
            <consortium name="The Broad Institute Genomics Platform"/>
            <consortium name="The Broad Institute Genome Sequencing Center for Infectious Disease"/>
            <person name="Wu L."/>
            <person name="Ma J."/>
        </authorList>
    </citation>
    <scope>NUCLEOTIDE SEQUENCE [LARGE SCALE GENOMIC DNA]</scope>
    <source>
        <strain evidence="3">CCUG 50349</strain>
    </source>
</reference>
<feature type="transmembrane region" description="Helical" evidence="1">
    <location>
        <begin position="74"/>
        <end position="93"/>
    </location>
</feature>
<feature type="transmembrane region" description="Helical" evidence="1">
    <location>
        <begin position="167"/>
        <end position="190"/>
    </location>
</feature>
<dbReference type="RefSeq" id="WP_379743491.1">
    <property type="nucleotide sequence ID" value="NZ_JBHSGW010000027.1"/>
</dbReference>
<evidence type="ECO:0000256" key="1">
    <source>
        <dbReference type="SAM" id="Phobius"/>
    </source>
</evidence>
<organism evidence="2 3">
    <name type="scientific">Flavobacterium ponti</name>
    <dbReference type="NCBI Taxonomy" id="665133"/>
    <lineage>
        <taxon>Bacteria</taxon>
        <taxon>Pseudomonadati</taxon>
        <taxon>Bacteroidota</taxon>
        <taxon>Flavobacteriia</taxon>
        <taxon>Flavobacteriales</taxon>
        <taxon>Flavobacteriaceae</taxon>
        <taxon>Flavobacterium</taxon>
    </lineage>
</organism>
<evidence type="ECO:0000313" key="3">
    <source>
        <dbReference type="Proteomes" id="UP001595885"/>
    </source>
</evidence>
<protein>
    <recommendedName>
        <fullName evidence="4">Beta-carotene 15,15'-monooxygenase</fullName>
    </recommendedName>
</protein>
<name>A0ABV9P9J4_9FLAO</name>
<keyword evidence="3" id="KW-1185">Reference proteome</keyword>
<feature type="transmembrane region" description="Helical" evidence="1">
    <location>
        <begin position="37"/>
        <end position="59"/>
    </location>
</feature>
<feature type="transmembrane region" description="Helical" evidence="1">
    <location>
        <begin position="129"/>
        <end position="147"/>
    </location>
</feature>
<evidence type="ECO:0008006" key="4">
    <source>
        <dbReference type="Google" id="ProtNLM"/>
    </source>
</evidence>
<comment type="caution">
    <text evidence="2">The sequence shown here is derived from an EMBL/GenBank/DDBJ whole genome shotgun (WGS) entry which is preliminary data.</text>
</comment>
<accession>A0ABV9P9J4</accession>
<gene>
    <name evidence="2" type="ORF">ACFO3U_13480</name>
</gene>
<evidence type="ECO:0000313" key="2">
    <source>
        <dbReference type="EMBL" id="MFC4741009.1"/>
    </source>
</evidence>
<dbReference type="EMBL" id="JBHSGW010000027">
    <property type="protein sequence ID" value="MFC4741009.1"/>
    <property type="molecule type" value="Genomic_DNA"/>
</dbReference>
<proteinExistence type="predicted"/>
<keyword evidence="1" id="KW-0472">Membrane</keyword>
<keyword evidence="1" id="KW-1133">Transmembrane helix</keyword>
<sequence>MDELEILKKDWKKKENSFNQITEKEIYGMLHKRSSSIVKWIFIISVCEFLLWIAASLLMRNNEKVNKFYDYDKFHVMTILEFINYGILIYFIIKFYKNYRKINTIQPIKSLIKNVLDTRKTVQTYIKIIILYTIITTIIMFFVQFNFDPEILKIYHEVERKGNETMFIILSLILTLIFIGIFALFIWLFYKLIYGILLKRLYNNYEELKKLEV</sequence>
<keyword evidence="1" id="KW-0812">Transmembrane</keyword>
<dbReference type="Proteomes" id="UP001595885">
    <property type="component" value="Unassembled WGS sequence"/>
</dbReference>